<dbReference type="PANTHER" id="PTHR33735:SF10">
    <property type="entry name" value="EXPRESSED PROTEIN"/>
    <property type="match status" value="1"/>
</dbReference>
<evidence type="ECO:0000313" key="2">
    <source>
        <dbReference type="Proteomes" id="UP000327013"/>
    </source>
</evidence>
<dbReference type="OrthoDB" id="783687at2759"/>
<keyword evidence="2" id="KW-1185">Reference proteome</keyword>
<dbReference type="AlphaFoldDB" id="A0A5N6QR02"/>
<reference evidence="1 2" key="1">
    <citation type="submission" date="2019-06" db="EMBL/GenBank/DDBJ databases">
        <title>A chromosomal-level reference genome of Carpinus fangiana (Coryloideae, Betulaceae).</title>
        <authorList>
            <person name="Yang X."/>
            <person name="Wang Z."/>
            <person name="Zhang L."/>
            <person name="Hao G."/>
            <person name="Liu J."/>
            <person name="Yang Y."/>
        </authorList>
    </citation>
    <scope>NUCLEOTIDE SEQUENCE [LARGE SCALE GENOMIC DNA]</scope>
    <source>
        <strain evidence="1">Cfa_2016G</strain>
        <tissue evidence="1">Leaf</tissue>
    </source>
</reference>
<evidence type="ECO:0000313" key="1">
    <source>
        <dbReference type="EMBL" id="KAE8009236.1"/>
    </source>
</evidence>
<dbReference type="PANTHER" id="PTHR33735">
    <property type="entry name" value="EXPRESSED PROTEIN"/>
    <property type="match status" value="1"/>
</dbReference>
<proteinExistence type="predicted"/>
<sequence length="223" mass="24885">MSRTGSWVSNKLPSLLQLLIQQRSFSGCYISQGNGHRAGGFVADYKLGNGGYNRMNRRVIQFFSTNSKTQTKLDANTVNHGNGKFQPPAPAPPKLFFFPRWAKWLWGSILAMLLPMWNQDWVKLRRIEGEAEIVVEEVEGVAKVVEKLATVAEKISAEVADKLPEKGKLQEAALFVEHVAEEAAHDAQLTENFIHKVDALKEDLEALVEPMIGQIAKKQSGEK</sequence>
<dbReference type="EMBL" id="CM017322">
    <property type="protein sequence ID" value="KAE8009236.1"/>
    <property type="molecule type" value="Genomic_DNA"/>
</dbReference>
<name>A0A5N6QR02_9ROSI</name>
<protein>
    <submittedName>
        <fullName evidence="1">Uncharacterized protein</fullName>
    </submittedName>
</protein>
<accession>A0A5N6QR02</accession>
<organism evidence="1 2">
    <name type="scientific">Carpinus fangiana</name>
    <dbReference type="NCBI Taxonomy" id="176857"/>
    <lineage>
        <taxon>Eukaryota</taxon>
        <taxon>Viridiplantae</taxon>
        <taxon>Streptophyta</taxon>
        <taxon>Embryophyta</taxon>
        <taxon>Tracheophyta</taxon>
        <taxon>Spermatophyta</taxon>
        <taxon>Magnoliopsida</taxon>
        <taxon>eudicotyledons</taxon>
        <taxon>Gunneridae</taxon>
        <taxon>Pentapetalae</taxon>
        <taxon>rosids</taxon>
        <taxon>fabids</taxon>
        <taxon>Fagales</taxon>
        <taxon>Betulaceae</taxon>
        <taxon>Carpinus</taxon>
    </lineage>
</organism>
<dbReference type="Proteomes" id="UP000327013">
    <property type="component" value="Chromosome 2"/>
</dbReference>
<gene>
    <name evidence="1" type="ORF">FH972_005685</name>
</gene>